<dbReference type="SFLD" id="SFLDS00003">
    <property type="entry name" value="Haloacid_Dehalogenase"/>
    <property type="match status" value="1"/>
</dbReference>
<dbReference type="Gene3D" id="1.10.150.720">
    <property type="entry name" value="Haloacid dehalogenase-like hydrolase"/>
    <property type="match status" value="1"/>
</dbReference>
<dbReference type="EMBL" id="CBTN010000012">
    <property type="protein sequence ID" value="CDH52281.1"/>
    <property type="molecule type" value="Genomic_DNA"/>
</dbReference>
<dbReference type="PANTHER" id="PTHR46191">
    <property type="match status" value="1"/>
</dbReference>
<dbReference type="Proteomes" id="UP000027586">
    <property type="component" value="Unassembled WGS sequence"/>
</dbReference>
<name>A0A068RTI4_9FUNG</name>
<dbReference type="InterPro" id="IPR023214">
    <property type="entry name" value="HAD_sf"/>
</dbReference>
<proteinExistence type="predicted"/>
<dbReference type="InterPro" id="IPR036412">
    <property type="entry name" value="HAD-like_sf"/>
</dbReference>
<dbReference type="PANTHER" id="PTHR46191:SF2">
    <property type="entry name" value="HALOACID DEHALOGENASE-LIKE HYDROLASE DOMAIN-CONTAINING PROTEIN 3"/>
    <property type="match status" value="1"/>
</dbReference>
<dbReference type="PRINTS" id="PR00413">
    <property type="entry name" value="HADHALOGNASE"/>
</dbReference>
<dbReference type="OrthoDB" id="444127at2759"/>
<dbReference type="CDD" id="cd16415">
    <property type="entry name" value="HAD_dREG-2_like"/>
    <property type="match status" value="1"/>
</dbReference>
<dbReference type="NCBIfam" id="TIGR02252">
    <property type="entry name" value="DREG-2"/>
    <property type="match status" value="1"/>
</dbReference>
<evidence type="ECO:0000313" key="1">
    <source>
        <dbReference type="EMBL" id="CDH52281.1"/>
    </source>
</evidence>
<dbReference type="InterPro" id="IPR011949">
    <property type="entry name" value="HAD-SF_hydro_IA_REG-2-like"/>
</dbReference>
<comment type="caution">
    <text evidence="1">The sequence shown here is derived from an EMBL/GenBank/DDBJ whole genome shotgun (WGS) entry which is preliminary data.</text>
</comment>
<keyword evidence="2" id="KW-1185">Reference proteome</keyword>
<gene>
    <name evidence="1" type="ORF">LCOR_03777.1</name>
</gene>
<dbReference type="STRING" id="1263082.A0A068RTI4"/>
<dbReference type="NCBIfam" id="TIGR01509">
    <property type="entry name" value="HAD-SF-IA-v3"/>
    <property type="match status" value="1"/>
</dbReference>
<dbReference type="GO" id="GO:0016791">
    <property type="term" value="F:phosphatase activity"/>
    <property type="evidence" value="ECO:0007669"/>
    <property type="project" value="UniProtKB-ARBA"/>
</dbReference>
<organism evidence="1 2">
    <name type="scientific">Lichtheimia corymbifera JMRC:FSU:9682</name>
    <dbReference type="NCBI Taxonomy" id="1263082"/>
    <lineage>
        <taxon>Eukaryota</taxon>
        <taxon>Fungi</taxon>
        <taxon>Fungi incertae sedis</taxon>
        <taxon>Mucoromycota</taxon>
        <taxon>Mucoromycotina</taxon>
        <taxon>Mucoromycetes</taxon>
        <taxon>Mucorales</taxon>
        <taxon>Lichtheimiaceae</taxon>
        <taxon>Lichtheimia</taxon>
    </lineage>
</organism>
<accession>A0A068RTI4</accession>
<dbReference type="AlphaFoldDB" id="A0A068RTI4"/>
<dbReference type="Gene3D" id="3.40.50.1000">
    <property type="entry name" value="HAD superfamily/HAD-like"/>
    <property type="match status" value="1"/>
</dbReference>
<dbReference type="Pfam" id="PF00702">
    <property type="entry name" value="Hydrolase"/>
    <property type="match status" value="1"/>
</dbReference>
<dbReference type="GO" id="GO:0005634">
    <property type="term" value="C:nucleus"/>
    <property type="evidence" value="ECO:0007669"/>
    <property type="project" value="TreeGrafter"/>
</dbReference>
<sequence length="277" mass="30657">MASTSTTAPLRIRLLTFDAYNTLFKPKGSLSAQYAQEAARFGIHVTKNAVSQNFGHAYKKQLDRAPFYGLQLGMTPREWWEELVYTTFLGAGANKQDLDPIFGRLFDSLYTRFMTAEGYATFPDVDKTLAELKRRGFQMGVISNSDERVLSVIKSLNLDQHFDFVLPSCLAGYEKPALEIFDKALQIANVSPQNALHVGDDAEKDFQGARDAGWYSVLLERSKLSYQDSAPALVQDAPSPVQIPNTIMSLQELCTILGSPSSLSSTQQQPKAVSSNP</sequence>
<reference evidence="1" key="1">
    <citation type="submission" date="2013-08" db="EMBL/GenBank/DDBJ databases">
        <title>Gene expansion shapes genome architecture in the human pathogen Lichtheimia corymbifera: an evolutionary genomics analysis in the ancient terrestrial Mucorales (Mucoromycotina).</title>
        <authorList>
            <person name="Schwartze V.U."/>
            <person name="Winter S."/>
            <person name="Shelest E."/>
            <person name="Marcet-Houben M."/>
            <person name="Horn F."/>
            <person name="Wehner S."/>
            <person name="Hoffmann K."/>
            <person name="Riege K."/>
            <person name="Sammeth M."/>
            <person name="Nowrousian M."/>
            <person name="Valiante V."/>
            <person name="Linde J."/>
            <person name="Jacobsen I.D."/>
            <person name="Marz M."/>
            <person name="Brakhage A.A."/>
            <person name="Gabaldon T."/>
            <person name="Bocker S."/>
            <person name="Voigt K."/>
        </authorList>
    </citation>
    <scope>NUCLEOTIDE SEQUENCE [LARGE SCALE GENOMIC DNA]</scope>
    <source>
        <strain evidence="1">FSU 9682</strain>
    </source>
</reference>
<dbReference type="SUPFAM" id="SSF56784">
    <property type="entry name" value="HAD-like"/>
    <property type="match status" value="1"/>
</dbReference>
<dbReference type="VEuPathDB" id="FungiDB:LCOR_03777.1"/>
<dbReference type="SFLD" id="SFLDG01129">
    <property type="entry name" value="C1.5:_HAD__Beta-PGM__Phosphata"/>
    <property type="match status" value="1"/>
</dbReference>
<dbReference type="InterPro" id="IPR006439">
    <property type="entry name" value="HAD-SF_hydro_IA"/>
</dbReference>
<evidence type="ECO:0000313" key="2">
    <source>
        <dbReference type="Proteomes" id="UP000027586"/>
    </source>
</evidence>
<dbReference type="NCBIfam" id="TIGR01549">
    <property type="entry name" value="HAD-SF-IA-v1"/>
    <property type="match status" value="1"/>
</dbReference>
<protein>
    <submittedName>
        <fullName evidence="1">Haloacid dehalogenase-like hydrolase domain-containing protein 3</fullName>
    </submittedName>
</protein>
<dbReference type="InterPro" id="IPR044924">
    <property type="entry name" value="HAD-SF_hydro_IA_REG-2-like_cap"/>
</dbReference>
<dbReference type="InterPro" id="IPR051828">
    <property type="entry name" value="HAD-like_hydrolase_domain"/>
</dbReference>